<protein>
    <submittedName>
        <fullName evidence="2">Uncharacterized protein</fullName>
    </submittedName>
</protein>
<dbReference type="AlphaFoldDB" id="A0A830FFN7"/>
<gene>
    <name evidence="2" type="ORF">GCM10009037_27490</name>
</gene>
<evidence type="ECO:0000313" key="2">
    <source>
        <dbReference type="EMBL" id="GGL42464.1"/>
    </source>
</evidence>
<comment type="caution">
    <text evidence="2">The sequence shown here is derived from an EMBL/GenBank/DDBJ whole genome shotgun (WGS) entry which is preliminary data.</text>
</comment>
<dbReference type="EMBL" id="BMPF01000005">
    <property type="protein sequence ID" value="GGL42464.1"/>
    <property type="molecule type" value="Genomic_DNA"/>
</dbReference>
<dbReference type="Proteomes" id="UP000628840">
    <property type="component" value="Unassembled WGS sequence"/>
</dbReference>
<feature type="transmembrane region" description="Helical" evidence="1">
    <location>
        <begin position="7"/>
        <end position="25"/>
    </location>
</feature>
<feature type="transmembrane region" description="Helical" evidence="1">
    <location>
        <begin position="125"/>
        <end position="146"/>
    </location>
</feature>
<keyword evidence="1" id="KW-1133">Transmembrane helix</keyword>
<dbReference type="OrthoDB" id="256991at2157"/>
<feature type="transmembrane region" description="Helical" evidence="1">
    <location>
        <begin position="158"/>
        <end position="180"/>
    </location>
</feature>
<feature type="transmembrane region" description="Helical" evidence="1">
    <location>
        <begin position="62"/>
        <end position="80"/>
    </location>
</feature>
<accession>A0A830FFN7</accession>
<name>A0A830FFN7_9EURY</name>
<evidence type="ECO:0000256" key="1">
    <source>
        <dbReference type="SAM" id="Phobius"/>
    </source>
</evidence>
<keyword evidence="1" id="KW-0472">Membrane</keyword>
<keyword evidence="1" id="KW-0812">Transmembrane</keyword>
<evidence type="ECO:0000313" key="3">
    <source>
        <dbReference type="Proteomes" id="UP000628840"/>
    </source>
</evidence>
<reference evidence="2 3" key="1">
    <citation type="journal article" date="2019" name="Int. J. Syst. Evol. Microbiol.">
        <title>The Global Catalogue of Microorganisms (GCM) 10K type strain sequencing project: providing services to taxonomists for standard genome sequencing and annotation.</title>
        <authorList>
            <consortium name="The Broad Institute Genomics Platform"/>
            <consortium name="The Broad Institute Genome Sequencing Center for Infectious Disease"/>
            <person name="Wu L."/>
            <person name="Ma J."/>
        </authorList>
    </citation>
    <scope>NUCLEOTIDE SEQUENCE [LARGE SCALE GENOMIC DNA]</scope>
    <source>
        <strain evidence="2 3">JCM 19585</strain>
    </source>
</reference>
<proteinExistence type="predicted"/>
<sequence>MRRKTRLWIVSGFVASVLVPMWVVALNDYGHVEEIAIDQSVSRIRPLSGFVATPNELMPSEVGVVVWLALFGLVVALVATHRFMDRLVRPADGEASTPPDEGTTFPWIETEDRWVAAYHAPSEDVTGLVAMGGLTVLAIVFAALFTSEYLTLARTQFFGVYLAGMFLSLAGSTIAYYAWFMPHVEVAEERSHRA</sequence>
<organism evidence="2 3">
    <name type="scientific">Halarchaeum grantii</name>
    <dbReference type="NCBI Taxonomy" id="1193105"/>
    <lineage>
        <taxon>Archaea</taxon>
        <taxon>Methanobacteriati</taxon>
        <taxon>Methanobacteriota</taxon>
        <taxon>Stenosarchaea group</taxon>
        <taxon>Halobacteria</taxon>
        <taxon>Halobacteriales</taxon>
        <taxon>Halobacteriaceae</taxon>
    </lineage>
</organism>
<dbReference type="RefSeq" id="WP_188884254.1">
    <property type="nucleotide sequence ID" value="NZ_BMPF01000005.1"/>
</dbReference>
<keyword evidence="3" id="KW-1185">Reference proteome</keyword>